<dbReference type="CDD" id="cd13538">
    <property type="entry name" value="PBP2_ModA_like_1"/>
    <property type="match status" value="1"/>
</dbReference>
<keyword evidence="4" id="KW-0500">Molybdenum</keyword>
<feature type="binding site" evidence="4">
    <location>
        <position position="77"/>
    </location>
    <ligand>
        <name>molybdate</name>
        <dbReference type="ChEBI" id="CHEBI:36264"/>
    </ligand>
</feature>
<dbReference type="GO" id="GO:0030973">
    <property type="term" value="F:molybdate ion binding"/>
    <property type="evidence" value="ECO:0007669"/>
    <property type="project" value="TreeGrafter"/>
</dbReference>
<proteinExistence type="inferred from homology"/>
<feature type="binding site" evidence="4">
    <location>
        <position position="49"/>
    </location>
    <ligand>
        <name>molybdate</name>
        <dbReference type="ChEBI" id="CHEBI:36264"/>
    </ligand>
</feature>
<evidence type="ECO:0000313" key="5">
    <source>
        <dbReference type="EMBL" id="QIN80565.1"/>
    </source>
</evidence>
<name>A0A6G8Q298_9ACTN</name>
<gene>
    <name evidence="5" type="primary">modA</name>
    <name evidence="5" type="ORF">GBA65_20930</name>
</gene>
<dbReference type="KEGG" id="rmar:GBA65_20930"/>
<dbReference type="Pfam" id="PF13531">
    <property type="entry name" value="SBP_bac_11"/>
    <property type="match status" value="1"/>
</dbReference>
<protein>
    <submittedName>
        <fullName evidence="5">Molybdate ABC transporter substrate-binding protein</fullName>
    </submittedName>
</protein>
<evidence type="ECO:0000256" key="3">
    <source>
        <dbReference type="ARBA" id="ARBA00022729"/>
    </source>
</evidence>
<evidence type="ECO:0000256" key="4">
    <source>
        <dbReference type="PIRSR" id="PIRSR004846-1"/>
    </source>
</evidence>
<reference evidence="5 6" key="1">
    <citation type="submission" date="2019-10" db="EMBL/GenBank/DDBJ databases">
        <title>Rubrobacter sp nov SCSIO 52915 isolated from a deep-sea sediment in the South China Sea.</title>
        <authorList>
            <person name="Chen R.W."/>
        </authorList>
    </citation>
    <scope>NUCLEOTIDE SEQUENCE [LARGE SCALE GENOMIC DNA]</scope>
    <source>
        <strain evidence="5 6">SCSIO 52915</strain>
    </source>
</reference>
<organism evidence="5 6">
    <name type="scientific">Rubrobacter marinus</name>
    <dbReference type="NCBI Taxonomy" id="2653852"/>
    <lineage>
        <taxon>Bacteria</taxon>
        <taxon>Bacillati</taxon>
        <taxon>Actinomycetota</taxon>
        <taxon>Rubrobacteria</taxon>
        <taxon>Rubrobacterales</taxon>
        <taxon>Rubrobacteraceae</taxon>
        <taxon>Rubrobacter</taxon>
    </lineage>
</organism>
<dbReference type="Gene3D" id="3.40.190.10">
    <property type="entry name" value="Periplasmic binding protein-like II"/>
    <property type="match status" value="2"/>
</dbReference>
<evidence type="ECO:0000256" key="1">
    <source>
        <dbReference type="ARBA" id="ARBA00009175"/>
    </source>
</evidence>
<dbReference type="NCBIfam" id="TIGR01256">
    <property type="entry name" value="modA"/>
    <property type="match status" value="1"/>
</dbReference>
<evidence type="ECO:0000256" key="2">
    <source>
        <dbReference type="ARBA" id="ARBA00022723"/>
    </source>
</evidence>
<dbReference type="AlphaFoldDB" id="A0A6G8Q298"/>
<feature type="binding site" evidence="4">
    <location>
        <position position="189"/>
    </location>
    <ligand>
        <name>molybdate</name>
        <dbReference type="ChEBI" id="CHEBI:36264"/>
    </ligand>
</feature>
<evidence type="ECO:0000313" key="6">
    <source>
        <dbReference type="Proteomes" id="UP000502706"/>
    </source>
</evidence>
<dbReference type="GO" id="GO:0046872">
    <property type="term" value="F:metal ion binding"/>
    <property type="evidence" value="ECO:0007669"/>
    <property type="project" value="UniProtKB-KW"/>
</dbReference>
<dbReference type="Proteomes" id="UP000502706">
    <property type="component" value="Chromosome"/>
</dbReference>
<sequence>MYSSLLRVASVAVVLFGVVLGAGCGGAAGDAQGGEPPEGGQITVLAASSLTDAFEELAGTFREQNPGTEVRTSFAASSELLAQVQQGAPADVFASASEKNMDTAVEEDLVGEASVFARNRPVVIVPADNPAGIGGFEDLAEADAQLVLAEEGVPIADYATEVLANADAEYGDGFEEAVTAKIVSREANVRAAANRVALGEADATFVYASDVTEDIRDRVEVIEIPEEVNVVATYPIAAVRASESPELAQAWVDLVLGDEGQDVLEEHGFERADES</sequence>
<dbReference type="SUPFAM" id="SSF53850">
    <property type="entry name" value="Periplasmic binding protein-like II"/>
    <property type="match status" value="1"/>
</dbReference>
<dbReference type="GO" id="GO:0015689">
    <property type="term" value="P:molybdate ion transport"/>
    <property type="evidence" value="ECO:0007669"/>
    <property type="project" value="InterPro"/>
</dbReference>
<keyword evidence="3" id="KW-0732">Signal</keyword>
<keyword evidence="2 4" id="KW-0479">Metal-binding</keyword>
<dbReference type="PIRSF" id="PIRSF004846">
    <property type="entry name" value="ModA"/>
    <property type="match status" value="1"/>
</dbReference>
<dbReference type="EMBL" id="CP045121">
    <property type="protein sequence ID" value="QIN80565.1"/>
    <property type="molecule type" value="Genomic_DNA"/>
</dbReference>
<accession>A0A6G8Q298</accession>
<dbReference type="InterPro" id="IPR050682">
    <property type="entry name" value="ModA/WtpA"/>
</dbReference>
<feature type="binding site" evidence="4">
    <location>
        <position position="207"/>
    </location>
    <ligand>
        <name>molybdate</name>
        <dbReference type="ChEBI" id="CHEBI:36264"/>
    </ligand>
</feature>
<dbReference type="InterPro" id="IPR005950">
    <property type="entry name" value="ModA"/>
</dbReference>
<dbReference type="PROSITE" id="PS51257">
    <property type="entry name" value="PROKAR_LIPOPROTEIN"/>
    <property type="match status" value="1"/>
</dbReference>
<dbReference type="PANTHER" id="PTHR30632:SF0">
    <property type="entry name" value="SULFATE-BINDING PROTEIN"/>
    <property type="match status" value="1"/>
</dbReference>
<dbReference type="PANTHER" id="PTHR30632">
    <property type="entry name" value="MOLYBDATE-BINDING PERIPLASMIC PROTEIN"/>
    <property type="match status" value="1"/>
</dbReference>
<keyword evidence="6" id="KW-1185">Reference proteome</keyword>
<comment type="similarity">
    <text evidence="1">Belongs to the bacterial solute-binding protein ModA family.</text>
</comment>